<reference evidence="7 8" key="2">
    <citation type="submission" date="2024-10" db="EMBL/GenBank/DDBJ databases">
        <authorList>
            <person name="Ryan C."/>
        </authorList>
    </citation>
    <scope>NUCLEOTIDE SEQUENCE [LARGE SCALE GENOMIC DNA]</scope>
</reference>
<dbReference type="InterPro" id="IPR013128">
    <property type="entry name" value="Peptidase_C1A"/>
</dbReference>
<dbReference type="InterPro" id="IPR025660">
    <property type="entry name" value="Pept_his_AS"/>
</dbReference>
<dbReference type="SUPFAM" id="SSF54001">
    <property type="entry name" value="Cysteine proteinases"/>
    <property type="match status" value="1"/>
</dbReference>
<dbReference type="Gene3D" id="3.90.70.10">
    <property type="entry name" value="Cysteine proteinases"/>
    <property type="match status" value="1"/>
</dbReference>
<evidence type="ECO:0000256" key="1">
    <source>
        <dbReference type="ARBA" id="ARBA00008455"/>
    </source>
</evidence>
<keyword evidence="2 4" id="KW-0732">Signal</keyword>
<dbReference type="Pfam" id="PF00112">
    <property type="entry name" value="Peptidase_C1"/>
    <property type="match status" value="1"/>
</dbReference>
<dbReference type="InterPro" id="IPR013201">
    <property type="entry name" value="Prot_inhib_I29"/>
</dbReference>
<feature type="domain" description="Peptidase C1A papain C-terminal" evidence="5">
    <location>
        <begin position="132"/>
        <end position="358"/>
    </location>
</feature>
<evidence type="ECO:0000259" key="5">
    <source>
        <dbReference type="SMART" id="SM00645"/>
    </source>
</evidence>
<dbReference type="PRINTS" id="PR00705">
    <property type="entry name" value="PAPAIN"/>
</dbReference>
<dbReference type="SMART" id="SM00645">
    <property type="entry name" value="Pept_C1"/>
    <property type="match status" value="1"/>
</dbReference>
<dbReference type="SMART" id="SM00848">
    <property type="entry name" value="Inhibitor_I29"/>
    <property type="match status" value="1"/>
</dbReference>
<dbReference type="PROSITE" id="PS00639">
    <property type="entry name" value="THIOL_PROTEASE_HIS"/>
    <property type="match status" value="1"/>
</dbReference>
<evidence type="ECO:0000313" key="8">
    <source>
        <dbReference type="Proteomes" id="UP001497457"/>
    </source>
</evidence>
<dbReference type="AlphaFoldDB" id="A0ABC9DES1"/>
<evidence type="ECO:0000256" key="2">
    <source>
        <dbReference type="ARBA" id="ARBA00022729"/>
    </source>
</evidence>
<evidence type="ECO:0000256" key="3">
    <source>
        <dbReference type="ARBA" id="ARBA00023157"/>
    </source>
</evidence>
<evidence type="ECO:0000259" key="6">
    <source>
        <dbReference type="SMART" id="SM00848"/>
    </source>
</evidence>
<dbReference type="PANTHER" id="PTHR12411">
    <property type="entry name" value="CYSTEINE PROTEASE FAMILY C1-RELATED"/>
    <property type="match status" value="1"/>
</dbReference>
<dbReference type="Pfam" id="PF08246">
    <property type="entry name" value="Inhibitor_I29"/>
    <property type="match status" value="1"/>
</dbReference>
<evidence type="ECO:0000313" key="7">
    <source>
        <dbReference type="EMBL" id="CAL5037005.1"/>
    </source>
</evidence>
<evidence type="ECO:0000256" key="4">
    <source>
        <dbReference type="SAM" id="SignalP"/>
    </source>
</evidence>
<dbReference type="Proteomes" id="UP001497457">
    <property type="component" value="Chromosome 33rd"/>
</dbReference>
<reference evidence="8" key="1">
    <citation type="submission" date="2024-06" db="EMBL/GenBank/DDBJ databases">
        <authorList>
            <person name="Ryan C."/>
        </authorList>
    </citation>
    <scope>NUCLEOTIDE SEQUENCE [LARGE SCALE GENOMIC DNA]</scope>
</reference>
<dbReference type="FunFam" id="3.90.70.10:FF:000332">
    <property type="entry name" value="Cathepsin L1"/>
    <property type="match status" value="1"/>
</dbReference>
<dbReference type="InterPro" id="IPR000169">
    <property type="entry name" value="Pept_cys_AS"/>
</dbReference>
<protein>
    <submittedName>
        <fullName evidence="7">Uncharacterized protein</fullName>
    </submittedName>
</protein>
<accession>A0ABC9DES1</accession>
<dbReference type="PROSITE" id="PS00139">
    <property type="entry name" value="THIOL_PROTEASE_CYS"/>
    <property type="match status" value="1"/>
</dbReference>
<name>A0ABC9DES1_9POAL</name>
<proteinExistence type="inferred from homology"/>
<comment type="similarity">
    <text evidence="1">Belongs to the peptidase C1 family.</text>
</comment>
<gene>
    <name evidence="7" type="ORF">URODEC1_LOCUS84235</name>
</gene>
<dbReference type="CDD" id="cd02248">
    <property type="entry name" value="Peptidase_C1A"/>
    <property type="match status" value="1"/>
</dbReference>
<keyword evidence="8" id="KW-1185">Reference proteome</keyword>
<dbReference type="InterPro" id="IPR000668">
    <property type="entry name" value="Peptidase_C1A_C"/>
</dbReference>
<dbReference type="EMBL" id="OZ075143">
    <property type="protein sequence ID" value="CAL5037005.1"/>
    <property type="molecule type" value="Genomic_DNA"/>
</dbReference>
<feature type="domain" description="Cathepsin propeptide inhibitor" evidence="6">
    <location>
        <begin position="45"/>
        <end position="100"/>
    </location>
</feature>
<dbReference type="InterPro" id="IPR039417">
    <property type="entry name" value="Peptidase_C1A_papain-like"/>
</dbReference>
<dbReference type="InterPro" id="IPR038765">
    <property type="entry name" value="Papain-like_cys_pep_sf"/>
</dbReference>
<sequence>MVRMRLAATLAVALAVALALAAPAATGVEFTAEDMESDDSLWALYERWGARYEVARDAGDKLRRFGTFKDTVRRVYAAHPGDRHYVLGLNVFADMTADEFRAGFACERPADGIDAGGERYFNITPEAVGDEPPDAVDWRTRNCSGGPCVSKVKRQGDCGSCWAFAAAAAVESLNAIKGDTGLIDLSPQELVDCCDRENSGCTGGFAVKAFEYILDNDGLASLATYPYTARQGACEAADKVPAYHDAIDGYERVPSFHNARLMSAVDAQPVVVAIDAEHQSFVDYPGGVYRGPCGHSLNHEMLLVGYGSTGTTFDDVGFWILKNSYGENWGEKGYMRLLRDGETDLGTCGILMDANYPTLEV</sequence>
<organism evidence="7 8">
    <name type="scientific">Urochloa decumbens</name>
    <dbReference type="NCBI Taxonomy" id="240449"/>
    <lineage>
        <taxon>Eukaryota</taxon>
        <taxon>Viridiplantae</taxon>
        <taxon>Streptophyta</taxon>
        <taxon>Embryophyta</taxon>
        <taxon>Tracheophyta</taxon>
        <taxon>Spermatophyta</taxon>
        <taxon>Magnoliopsida</taxon>
        <taxon>Liliopsida</taxon>
        <taxon>Poales</taxon>
        <taxon>Poaceae</taxon>
        <taxon>PACMAD clade</taxon>
        <taxon>Panicoideae</taxon>
        <taxon>Panicodae</taxon>
        <taxon>Paniceae</taxon>
        <taxon>Melinidinae</taxon>
        <taxon>Urochloa</taxon>
    </lineage>
</organism>
<keyword evidence="3" id="KW-1015">Disulfide bond</keyword>
<feature type="chain" id="PRO_5044789272" evidence="4">
    <location>
        <begin position="28"/>
        <end position="361"/>
    </location>
</feature>
<feature type="signal peptide" evidence="4">
    <location>
        <begin position="1"/>
        <end position="27"/>
    </location>
</feature>